<proteinExistence type="predicted"/>
<gene>
    <name evidence="2" type="ORF">CCHLO57077_00004912</name>
</gene>
<dbReference type="EMBL" id="CABFNP030000754">
    <property type="protein sequence ID" value="CAI6084415.1"/>
    <property type="molecule type" value="Genomic_DNA"/>
</dbReference>
<feature type="compositionally biased region" description="Low complexity" evidence="1">
    <location>
        <begin position="33"/>
        <end position="57"/>
    </location>
</feature>
<accession>A0AA35PXK5</accession>
<evidence type="ECO:0000256" key="1">
    <source>
        <dbReference type="SAM" id="MobiDB-lite"/>
    </source>
</evidence>
<evidence type="ECO:0000313" key="3">
    <source>
        <dbReference type="Proteomes" id="UP001160390"/>
    </source>
</evidence>
<evidence type="ECO:0000313" key="2">
    <source>
        <dbReference type="EMBL" id="CAI6084415.1"/>
    </source>
</evidence>
<keyword evidence="3" id="KW-1185">Reference proteome</keyword>
<sequence length="284" mass="31006">MSQASSNGLKGSMWASSSTRPYTYYRPDPRPRSVPLSPSPNDAHRSSSNNSPAPNGSTTFLTPAPAPTIATAPTRSSAVLPPSLALHRLEQTCLRLRWKSIDLDNAWRRAQSPGEGGWAPEHAEGNFKVDFYEFYAWIEQALVLLQRIFGVEISSGRGRGGPWSGAGAADHSFHHNVLAALEEEGNPLRGVLGSGEVRHALWKAKELRNRWKDAAAGEKETPPLRMYDLSWIVGNILAGLEAAYGVAAGKVRELEEAEKGGSAEATVEDQGWDWMVEDSMDWEA</sequence>
<organism evidence="2 3">
    <name type="scientific">Clonostachys chloroleuca</name>
    <dbReference type="NCBI Taxonomy" id="1926264"/>
    <lineage>
        <taxon>Eukaryota</taxon>
        <taxon>Fungi</taxon>
        <taxon>Dikarya</taxon>
        <taxon>Ascomycota</taxon>
        <taxon>Pezizomycotina</taxon>
        <taxon>Sordariomycetes</taxon>
        <taxon>Hypocreomycetidae</taxon>
        <taxon>Hypocreales</taxon>
        <taxon>Bionectriaceae</taxon>
        <taxon>Clonostachys</taxon>
    </lineage>
</organism>
<feature type="region of interest" description="Disordered" evidence="1">
    <location>
        <begin position="1"/>
        <end position="74"/>
    </location>
</feature>
<name>A0AA35PXK5_9HYPO</name>
<comment type="caution">
    <text evidence="2">The sequence shown here is derived from an EMBL/GenBank/DDBJ whole genome shotgun (WGS) entry which is preliminary data.</text>
</comment>
<dbReference type="AlphaFoldDB" id="A0AA35PXK5"/>
<protein>
    <submittedName>
        <fullName evidence="2">Uncharacterized protein</fullName>
    </submittedName>
</protein>
<dbReference type="Proteomes" id="UP001160390">
    <property type="component" value="Unassembled WGS sequence"/>
</dbReference>
<reference evidence="2" key="1">
    <citation type="submission" date="2023-01" db="EMBL/GenBank/DDBJ databases">
        <authorList>
            <person name="Piombo E."/>
        </authorList>
    </citation>
    <scope>NUCLEOTIDE SEQUENCE</scope>
</reference>
<feature type="compositionally biased region" description="Polar residues" evidence="1">
    <location>
        <begin position="1"/>
        <end position="18"/>
    </location>
</feature>